<evidence type="ECO:0000256" key="8">
    <source>
        <dbReference type="ARBA" id="ARBA00023270"/>
    </source>
</evidence>
<dbReference type="InterPro" id="IPR017716">
    <property type="entry name" value="S-AdoMet_deCOase_pro-enz"/>
</dbReference>
<dbReference type="AlphaFoldDB" id="F7NM68"/>
<comment type="subunit">
    <text evidence="10">Heterotetramer of two alpha and two beta chains arranged as a dimer of alpha/beta heterodimers.</text>
</comment>
<comment type="function">
    <text evidence="10">Catalyzes the decarboxylation of S-adenosylmethionine to S-adenosylmethioninamine (dcAdoMet), the propylamine donor required for the synthesis of the polyamines spermine and spermidine from the diamine putrescine.</text>
</comment>
<dbReference type="InterPro" id="IPR042284">
    <property type="entry name" value="AdoMetDC_N"/>
</dbReference>
<dbReference type="Pfam" id="PF02675">
    <property type="entry name" value="AdoMet_dc"/>
    <property type="match status" value="1"/>
</dbReference>
<keyword evidence="3 10" id="KW-0068">Autocatalytic cleavage</keyword>
<keyword evidence="7 10" id="KW-0456">Lyase</keyword>
<dbReference type="GO" id="GO:0005829">
    <property type="term" value="C:cytosol"/>
    <property type="evidence" value="ECO:0007669"/>
    <property type="project" value="TreeGrafter"/>
</dbReference>
<keyword evidence="8 10" id="KW-0704">Schiff base</keyword>
<proteinExistence type="inferred from homology"/>
<feature type="modified residue" description="Pyruvic acid (Ser); by autocatalysis" evidence="10">
    <location>
        <position position="63"/>
    </location>
</feature>
<comment type="caution">
    <text evidence="11">The sequence shown here is derived from an EMBL/GenBank/DDBJ whole genome shotgun (WGS) entry which is preliminary data.</text>
</comment>
<comment type="PTM">
    <text evidence="10">Is synthesized initially as an inactive proenzyme. Formation of the active enzyme involves a self-maturation process in which the active site pyruvoyl group is generated from an internal serine residue via an autocatalytic post-translational modification. Two non-identical subunits are generated from the proenzyme in this reaction, and the pyruvate is formed at the N-terminus of the alpha chain, which is derived from the carboxyl end of the proenzyme. The post-translation cleavage follows an unusual pathway, termed non-hydrolytic serinolysis, in which the side chain hydroxyl group of the serine supplies its oxygen atom to form the C-terminus of the beta chain, while the remainder of the serine residue undergoes an oxidative deamination to produce ammonia and the pyruvoyl group blocking the N-terminus of the alpha chain.</text>
</comment>
<dbReference type="HAMAP" id="MF_00464">
    <property type="entry name" value="AdoMetDC_1"/>
    <property type="match status" value="1"/>
</dbReference>
<keyword evidence="1 10" id="KW-0949">S-adenosyl-L-methionine</keyword>
<keyword evidence="12" id="KW-1185">Reference proteome</keyword>
<evidence type="ECO:0000256" key="2">
    <source>
        <dbReference type="ARBA" id="ARBA00022793"/>
    </source>
</evidence>
<dbReference type="UniPathway" id="UPA00331">
    <property type="reaction ID" value="UER00451"/>
</dbReference>
<reference evidence="11 12" key="1">
    <citation type="journal article" date="2011" name="EMBO J.">
        <title>Structural diversity of bacterial flagellar motors.</title>
        <authorList>
            <person name="Chen S."/>
            <person name="Beeby M."/>
            <person name="Murphy G.E."/>
            <person name="Leadbetter J.R."/>
            <person name="Hendrixson D.R."/>
            <person name="Briegel A."/>
            <person name="Li Z."/>
            <person name="Shi J."/>
            <person name="Tocheva E.I."/>
            <person name="Muller A."/>
            <person name="Dobro M.J."/>
            <person name="Jensen G.J."/>
        </authorList>
    </citation>
    <scope>NUCLEOTIDE SEQUENCE [LARGE SCALE GENOMIC DNA]</scope>
    <source>
        <strain evidence="11 12">DSM 6540</strain>
    </source>
</reference>
<keyword evidence="2 10" id="KW-0210">Decarboxylase</keyword>
<evidence type="ECO:0000256" key="9">
    <source>
        <dbReference type="ARBA" id="ARBA00023317"/>
    </source>
</evidence>
<dbReference type="RefSeq" id="WP_004097460.1">
    <property type="nucleotide sequence ID" value="NZ_AFGF01000162.1"/>
</dbReference>
<comment type="catalytic activity">
    <reaction evidence="10">
        <text>S-adenosyl-L-methionine + H(+) = S-adenosyl 3-(methylsulfanyl)propylamine + CO2</text>
        <dbReference type="Rhea" id="RHEA:15981"/>
        <dbReference type="ChEBI" id="CHEBI:15378"/>
        <dbReference type="ChEBI" id="CHEBI:16526"/>
        <dbReference type="ChEBI" id="CHEBI:57443"/>
        <dbReference type="ChEBI" id="CHEBI:59789"/>
        <dbReference type="EC" id="4.1.1.50"/>
    </reaction>
</comment>
<keyword evidence="6 10" id="KW-0865">Zymogen</keyword>
<feature type="chain" id="PRO_5023228628" description="S-adenosylmethionine decarboxylase beta chain" evidence="10">
    <location>
        <begin position="1"/>
        <end position="62"/>
    </location>
</feature>
<keyword evidence="4 10" id="KW-0745">Spermidine biosynthesis</keyword>
<sequence>MKAIGKHLTVDMYGCSFEILDDMEYVKDAMMTAVREANMTLLNFSAHKFEPQGLTALALLAESHMSIHTYPELGYAAVDVFTCGDHSRPDKAVFILKKFLKPERTKTYHIKRGDFGSERDMKPKVKVSAGAIYRVRSTGAKVFRFLARAK</sequence>
<dbReference type="GO" id="GO:0008295">
    <property type="term" value="P:spermidine biosynthetic process"/>
    <property type="evidence" value="ECO:0007669"/>
    <property type="project" value="UniProtKB-UniRule"/>
</dbReference>
<evidence type="ECO:0000256" key="10">
    <source>
        <dbReference type="HAMAP-Rule" id="MF_00464"/>
    </source>
</evidence>
<organism evidence="11 12">
    <name type="scientific">Acetonema longum DSM 6540</name>
    <dbReference type="NCBI Taxonomy" id="1009370"/>
    <lineage>
        <taxon>Bacteria</taxon>
        <taxon>Bacillati</taxon>
        <taxon>Bacillota</taxon>
        <taxon>Negativicutes</taxon>
        <taxon>Acetonemataceae</taxon>
        <taxon>Acetonema</taxon>
    </lineage>
</organism>
<comment type="cofactor">
    <cofactor evidence="10">
        <name>pyruvate</name>
        <dbReference type="ChEBI" id="CHEBI:15361"/>
    </cofactor>
    <text evidence="10">Binds 1 pyruvoyl group covalently per subunit.</text>
</comment>
<evidence type="ECO:0000256" key="3">
    <source>
        <dbReference type="ARBA" id="ARBA00022813"/>
    </source>
</evidence>
<evidence type="ECO:0000256" key="7">
    <source>
        <dbReference type="ARBA" id="ARBA00023239"/>
    </source>
</evidence>
<dbReference type="NCBIfam" id="TIGR03330">
    <property type="entry name" value="SAM_DCase_Bsu"/>
    <property type="match status" value="1"/>
</dbReference>
<dbReference type="STRING" id="1009370.ALO_15977"/>
<dbReference type="PANTHER" id="PTHR33866:SF2">
    <property type="entry name" value="S-ADENOSYLMETHIONINE DECARBOXYLASE PROENZYME"/>
    <property type="match status" value="1"/>
</dbReference>
<feature type="active site" description="Proton donor; for catalytic activity" evidence="10">
    <location>
        <position position="83"/>
    </location>
</feature>
<dbReference type="InterPro" id="IPR016067">
    <property type="entry name" value="S-AdoMet_deCO2ase_core"/>
</dbReference>
<protein>
    <recommendedName>
        <fullName evidence="10">S-adenosylmethionine decarboxylase proenzyme</fullName>
        <shortName evidence="10">AdoMetDC</shortName>
        <shortName evidence="10">SAMDC</shortName>
        <ecNumber evidence="10">4.1.1.50</ecNumber>
    </recommendedName>
    <component>
        <recommendedName>
            <fullName evidence="10">S-adenosylmethionine decarboxylase beta chain</fullName>
        </recommendedName>
    </component>
    <component>
        <recommendedName>
            <fullName evidence="10">S-adenosylmethionine decarboxylase alpha chain</fullName>
        </recommendedName>
    </component>
</protein>
<dbReference type="Gene3D" id="3.30.160.750">
    <property type="match status" value="1"/>
</dbReference>
<dbReference type="EMBL" id="AFGF01000162">
    <property type="protein sequence ID" value="EGO62869.1"/>
    <property type="molecule type" value="Genomic_DNA"/>
</dbReference>
<dbReference type="EC" id="4.1.1.50" evidence="10"/>
<evidence type="ECO:0000256" key="1">
    <source>
        <dbReference type="ARBA" id="ARBA00022691"/>
    </source>
</evidence>
<evidence type="ECO:0000313" key="11">
    <source>
        <dbReference type="EMBL" id="EGO62869.1"/>
    </source>
</evidence>
<evidence type="ECO:0000256" key="5">
    <source>
        <dbReference type="ARBA" id="ARBA00023115"/>
    </source>
</evidence>
<dbReference type="GO" id="GO:0004014">
    <property type="term" value="F:adenosylmethionine decarboxylase activity"/>
    <property type="evidence" value="ECO:0007669"/>
    <property type="project" value="UniProtKB-UniRule"/>
</dbReference>
<dbReference type="InterPro" id="IPR003826">
    <property type="entry name" value="AdoMetDC_fam_prok"/>
</dbReference>
<evidence type="ECO:0000256" key="4">
    <source>
        <dbReference type="ARBA" id="ARBA00023066"/>
    </source>
</evidence>
<feature type="active site" description="Schiff-base intermediate with substrate; via pyruvic acid" evidence="10">
    <location>
        <position position="63"/>
    </location>
</feature>
<dbReference type="SUPFAM" id="SSF56276">
    <property type="entry name" value="S-adenosylmethionine decarboxylase"/>
    <property type="match status" value="1"/>
</dbReference>
<feature type="site" description="Cleavage (non-hydrolytic); by autolysis" evidence="10">
    <location>
        <begin position="62"/>
        <end position="63"/>
    </location>
</feature>
<dbReference type="PANTHER" id="PTHR33866">
    <property type="entry name" value="S-ADENOSYLMETHIONINE DECARBOXYLASE PROENZYME"/>
    <property type="match status" value="1"/>
</dbReference>
<feature type="chain" id="PRO_5023228629" description="S-adenosylmethionine decarboxylase alpha chain" evidence="10">
    <location>
        <begin position="63"/>
        <end position="150"/>
    </location>
</feature>
<keyword evidence="5 10" id="KW-0620">Polyamine biosynthesis</keyword>
<dbReference type="eggNOG" id="COG1586">
    <property type="taxonomic scope" value="Bacteria"/>
</dbReference>
<comment type="similarity">
    <text evidence="10">Belongs to the prokaryotic AdoMetDC family. Type 1 subfamily.</text>
</comment>
<evidence type="ECO:0000313" key="12">
    <source>
        <dbReference type="Proteomes" id="UP000003240"/>
    </source>
</evidence>
<dbReference type="Proteomes" id="UP000003240">
    <property type="component" value="Unassembled WGS sequence"/>
</dbReference>
<keyword evidence="9 10" id="KW-0670">Pyruvate</keyword>
<dbReference type="Gene3D" id="3.30.360.110">
    <property type="entry name" value="S-adenosylmethionine decarboxylase domain"/>
    <property type="match status" value="1"/>
</dbReference>
<evidence type="ECO:0000256" key="6">
    <source>
        <dbReference type="ARBA" id="ARBA00023145"/>
    </source>
</evidence>
<feature type="active site" description="Proton acceptor; for processing activity" evidence="10">
    <location>
        <position position="68"/>
    </location>
</feature>
<dbReference type="InterPro" id="IPR042286">
    <property type="entry name" value="AdoMetDC_C"/>
</dbReference>
<gene>
    <name evidence="10" type="primary">speH</name>
    <name evidence="11" type="ORF">ALO_15977</name>
</gene>
<name>F7NM68_9FIRM</name>
<accession>F7NM68</accession>
<comment type="pathway">
    <text evidence="10">Amine and polyamine biosynthesis; S-adenosylmethioninamine biosynthesis; S-adenosylmethioninamine from S-adenosyl-L-methionine: step 1/1.</text>
</comment>